<feature type="region of interest" description="Disordered" evidence="2">
    <location>
        <begin position="1"/>
        <end position="22"/>
    </location>
</feature>
<organism evidence="3 4">
    <name type="scientific">Kibdelosporangium aridum</name>
    <dbReference type="NCBI Taxonomy" id="2030"/>
    <lineage>
        <taxon>Bacteria</taxon>
        <taxon>Bacillati</taxon>
        <taxon>Actinomycetota</taxon>
        <taxon>Actinomycetes</taxon>
        <taxon>Pseudonocardiales</taxon>
        <taxon>Pseudonocardiaceae</taxon>
        <taxon>Kibdelosporangium</taxon>
    </lineage>
</organism>
<evidence type="ECO:0000313" key="3">
    <source>
        <dbReference type="EMBL" id="SMD07798.1"/>
    </source>
</evidence>
<protein>
    <submittedName>
        <fullName evidence="3">Tetratricopeptide repeat-containing protein</fullName>
    </submittedName>
</protein>
<keyword evidence="1" id="KW-0802">TPR repeat</keyword>
<dbReference type="AlphaFoldDB" id="A0A1W2EFC2"/>
<dbReference type="PANTHER" id="PTHR47691:SF3">
    <property type="entry name" value="HTH-TYPE TRANSCRIPTIONAL REGULATOR RV0890C-RELATED"/>
    <property type="match status" value="1"/>
</dbReference>
<dbReference type="InterPro" id="IPR011990">
    <property type="entry name" value="TPR-like_helical_dom_sf"/>
</dbReference>
<dbReference type="SMART" id="SM00028">
    <property type="entry name" value="TPR"/>
    <property type="match status" value="3"/>
</dbReference>
<gene>
    <name evidence="3" type="ORF">SAMN05661093_04237</name>
</gene>
<evidence type="ECO:0000256" key="1">
    <source>
        <dbReference type="PROSITE-ProRule" id="PRU00339"/>
    </source>
</evidence>
<sequence>MGAPTDTRPDDNLLPRNLPPDVGEFTGRDADVAAILRVGTQPYKRTVVVSGFGGVGKSALAVHAAHKLTDQFPDGQLFADLRGATGREVDAHEVLGRFLQALGVPAPAVPVSTDERIEQYRSRIAGRRMIIVLDNARGEYQVRPLLPGDHSSLVVVTSRSRLTGLDNAESIELNFLPMDAAIELLSRIIGAERIESQRAEAERIVELCGGLPLAVRAAGAKLLARPHWPLKSLVVRLSDEHRRLDELTVGDLAIRSSLGLNYAELDEQQRRAFHLLSVLDLPDFGWWPVVPLLDVSPQEAEDIVEHLVDLRLLEVAGVDAIGRVRYRLHDLVQLFGAEQHESGVGMAAAVTRTMNTWMLLINESSREMPRVTVALRPPTLPDVTVDPALIEDVRADPEEWLKSESAAVVRMVERAYELRINYNTIVSLAAFLATPFSARNEFDEWQRTQEVALEVTSAVGDQNAEAVVLAGLGQLHAEKDDFPAALEHFRKAAKLAVIIGDDATFAAALVGMGTVHREFAVTGAAVIDLTVAAALGEEINHLGVVAVANYGLGAISRDKGDIAAATAQFQRCIEVYQKAGDQRGAALSLRGLSLCHRAVGEYAPAAELAAQAATILEGLGDDLGAAYARQSWAKAALRLGDHAEAAETLANCLETCTRRQDRFGMALMTRTLGELRLASGDLAAAKDTLTSAVDQWAALDLPLWQARTLRDLAAATVTDEPAAAEEHWARARQLLEGTEAREVTELAATTPAEWLATVRG</sequence>
<dbReference type="PROSITE" id="PS50005">
    <property type="entry name" value="TPR"/>
    <property type="match status" value="1"/>
</dbReference>
<dbReference type="SUPFAM" id="SSF48452">
    <property type="entry name" value="TPR-like"/>
    <property type="match status" value="2"/>
</dbReference>
<dbReference type="OrthoDB" id="3587032at2"/>
<dbReference type="SUPFAM" id="SSF52540">
    <property type="entry name" value="P-loop containing nucleoside triphosphate hydrolases"/>
    <property type="match status" value="1"/>
</dbReference>
<dbReference type="Proteomes" id="UP000192674">
    <property type="component" value="Unassembled WGS sequence"/>
</dbReference>
<dbReference type="Gene3D" id="1.10.8.430">
    <property type="entry name" value="Helical domain of apoptotic protease-activating factors"/>
    <property type="match status" value="1"/>
</dbReference>
<keyword evidence="4" id="KW-1185">Reference proteome</keyword>
<dbReference type="InterPro" id="IPR027417">
    <property type="entry name" value="P-loop_NTPase"/>
</dbReference>
<dbReference type="RefSeq" id="WP_084428563.1">
    <property type="nucleotide sequence ID" value="NZ_FWXV01000003.1"/>
</dbReference>
<feature type="repeat" description="TPR" evidence="1">
    <location>
        <begin position="466"/>
        <end position="499"/>
    </location>
</feature>
<dbReference type="Pfam" id="PF13424">
    <property type="entry name" value="TPR_12"/>
    <property type="match status" value="1"/>
</dbReference>
<dbReference type="Gene3D" id="3.40.50.300">
    <property type="entry name" value="P-loop containing nucleotide triphosphate hydrolases"/>
    <property type="match status" value="1"/>
</dbReference>
<dbReference type="EMBL" id="FWXV01000003">
    <property type="protein sequence ID" value="SMD07798.1"/>
    <property type="molecule type" value="Genomic_DNA"/>
</dbReference>
<dbReference type="InterPro" id="IPR042197">
    <property type="entry name" value="Apaf_helical"/>
</dbReference>
<evidence type="ECO:0000256" key="2">
    <source>
        <dbReference type="SAM" id="MobiDB-lite"/>
    </source>
</evidence>
<dbReference type="Gene3D" id="1.25.40.10">
    <property type="entry name" value="Tetratricopeptide repeat domain"/>
    <property type="match status" value="2"/>
</dbReference>
<dbReference type="InterPro" id="IPR019734">
    <property type="entry name" value="TPR_rpt"/>
</dbReference>
<dbReference type="PRINTS" id="PR00364">
    <property type="entry name" value="DISEASERSIST"/>
</dbReference>
<name>A0A1W2EFC2_KIBAR</name>
<dbReference type="GO" id="GO:0043531">
    <property type="term" value="F:ADP binding"/>
    <property type="evidence" value="ECO:0007669"/>
    <property type="project" value="InterPro"/>
</dbReference>
<reference evidence="3 4" key="1">
    <citation type="submission" date="2017-04" db="EMBL/GenBank/DDBJ databases">
        <authorList>
            <person name="Afonso C.L."/>
            <person name="Miller P.J."/>
            <person name="Scott M.A."/>
            <person name="Spackman E."/>
            <person name="Goraichik I."/>
            <person name="Dimitrov K.M."/>
            <person name="Suarez D.L."/>
            <person name="Swayne D.E."/>
        </authorList>
    </citation>
    <scope>NUCLEOTIDE SEQUENCE [LARGE SCALE GENOMIC DNA]</scope>
    <source>
        <strain evidence="3 4">DSM 43828</strain>
    </source>
</reference>
<evidence type="ECO:0000313" key="4">
    <source>
        <dbReference type="Proteomes" id="UP000192674"/>
    </source>
</evidence>
<proteinExistence type="predicted"/>
<dbReference type="PANTHER" id="PTHR47691">
    <property type="entry name" value="REGULATOR-RELATED"/>
    <property type="match status" value="1"/>
</dbReference>
<accession>A0A1W2EFC2</accession>